<organism evidence="1 2">
    <name type="scientific">Mauremys mutica</name>
    <name type="common">yellowpond turtle</name>
    <dbReference type="NCBI Taxonomy" id="74926"/>
    <lineage>
        <taxon>Eukaryota</taxon>
        <taxon>Metazoa</taxon>
        <taxon>Chordata</taxon>
        <taxon>Craniata</taxon>
        <taxon>Vertebrata</taxon>
        <taxon>Euteleostomi</taxon>
        <taxon>Archelosauria</taxon>
        <taxon>Testudinata</taxon>
        <taxon>Testudines</taxon>
        <taxon>Cryptodira</taxon>
        <taxon>Durocryptodira</taxon>
        <taxon>Testudinoidea</taxon>
        <taxon>Geoemydidae</taxon>
        <taxon>Geoemydinae</taxon>
        <taxon>Mauremys</taxon>
    </lineage>
</organism>
<name>A0A9D3XWS9_9SAUR</name>
<protein>
    <submittedName>
        <fullName evidence="1">Uncharacterized protein</fullName>
    </submittedName>
</protein>
<sequence length="117" mass="12890">MCCSSTSRLLLTSAQLSQQSMSHPPKPGSSHTCLNKALVFRNEHVLYQLYSHFSIEGKKCIVGVDLSCSFTYYQGRNVYSHGYSSLLASLFLHTYVQVINNAAVTPSAPNKCVCLPL</sequence>
<dbReference type="EMBL" id="JAHDVG010000463">
    <property type="protein sequence ID" value="KAH1187262.1"/>
    <property type="molecule type" value="Genomic_DNA"/>
</dbReference>
<reference evidence="1" key="1">
    <citation type="submission" date="2021-09" db="EMBL/GenBank/DDBJ databases">
        <title>The genome of Mauremys mutica provides insights into the evolution of semi-aquatic lifestyle.</title>
        <authorList>
            <person name="Gong S."/>
            <person name="Gao Y."/>
        </authorList>
    </citation>
    <scope>NUCLEOTIDE SEQUENCE</scope>
    <source>
        <strain evidence="1">MM-2020</strain>
        <tissue evidence="1">Muscle</tissue>
    </source>
</reference>
<accession>A0A9D3XWS9</accession>
<evidence type="ECO:0000313" key="2">
    <source>
        <dbReference type="Proteomes" id="UP000827986"/>
    </source>
</evidence>
<keyword evidence="2" id="KW-1185">Reference proteome</keyword>
<proteinExistence type="predicted"/>
<comment type="caution">
    <text evidence="1">The sequence shown here is derived from an EMBL/GenBank/DDBJ whole genome shotgun (WGS) entry which is preliminary data.</text>
</comment>
<dbReference type="AlphaFoldDB" id="A0A9D3XWS9"/>
<evidence type="ECO:0000313" key="1">
    <source>
        <dbReference type="EMBL" id="KAH1187262.1"/>
    </source>
</evidence>
<dbReference type="Proteomes" id="UP000827986">
    <property type="component" value="Unassembled WGS sequence"/>
</dbReference>
<gene>
    <name evidence="1" type="ORF">KIL84_020011</name>
</gene>